<proteinExistence type="predicted"/>
<sequence length="375" mass="42236">MIPIVFLFFMSATCQEIIGNISNHKISKLKSHIVGKRPDLVKTELGAAGYYADRYAWAKVEKPLPNITSIDAICGCPANDMFSLAYVFRAAGDKPKIDFIPIQDTEPTYGDVLRQTTTMATNTLSWRWEHAVQVGVEVEFSVGTVKTGQLFRAAMSEKITDTTGQEVTTTRTRQVAEARTYKCRSDHRCQLQTWTFIAEYEGDYYEMPVADFKCLTRSVKWEYKSGASRQLANSSKVSFASLLGKEDSWDRLSQRYFTTRDRETGEEMAEALDQWSYALGVDFPPESVEIVPKNNSITRGPATFPIMDEKGEPYRVTVLFDYSVKEDGAGNRKRDVLDGDLASDDVELEIFVVDTNIPRHDVDIVLANGTVMRAK</sequence>
<organism evidence="1 2">
    <name type="scientific">Metarhizium guizhouense (strain ARSEF 977)</name>
    <dbReference type="NCBI Taxonomy" id="1276136"/>
    <lineage>
        <taxon>Eukaryota</taxon>
        <taxon>Fungi</taxon>
        <taxon>Dikarya</taxon>
        <taxon>Ascomycota</taxon>
        <taxon>Pezizomycotina</taxon>
        <taxon>Sordariomycetes</taxon>
        <taxon>Hypocreomycetidae</taxon>
        <taxon>Hypocreales</taxon>
        <taxon>Clavicipitaceae</taxon>
        <taxon>Metarhizium</taxon>
    </lineage>
</organism>
<protein>
    <submittedName>
        <fullName evidence="1">Uncharacterized protein</fullName>
    </submittedName>
</protein>
<evidence type="ECO:0000313" key="1">
    <source>
        <dbReference type="EMBL" id="KID84679.1"/>
    </source>
</evidence>
<evidence type="ECO:0000313" key="2">
    <source>
        <dbReference type="Proteomes" id="UP000031192"/>
    </source>
</evidence>
<keyword evidence="2" id="KW-1185">Reference proteome</keyword>
<dbReference type="Proteomes" id="UP000031192">
    <property type="component" value="Unassembled WGS sequence"/>
</dbReference>
<comment type="caution">
    <text evidence="1">The sequence shown here is derived from an EMBL/GenBank/DDBJ whole genome shotgun (WGS) entry which is preliminary data.</text>
</comment>
<dbReference type="AlphaFoldDB" id="A0A0B4HYA8"/>
<dbReference type="HOGENOM" id="CLU_769614_0_0_1"/>
<reference evidence="1 2" key="1">
    <citation type="journal article" date="2014" name="Proc. Natl. Acad. Sci. U.S.A.">
        <title>Trajectory and genomic determinants of fungal-pathogen speciation and host adaptation.</title>
        <authorList>
            <person name="Hu X."/>
            <person name="Xiao G."/>
            <person name="Zheng P."/>
            <person name="Shang Y."/>
            <person name="Su Y."/>
            <person name="Zhang X."/>
            <person name="Liu X."/>
            <person name="Zhan S."/>
            <person name="St Leger R.J."/>
            <person name="Wang C."/>
        </authorList>
    </citation>
    <scope>NUCLEOTIDE SEQUENCE [LARGE SCALE GENOMIC DNA]</scope>
    <source>
        <strain evidence="1 2">ARSEF 977</strain>
    </source>
</reference>
<gene>
    <name evidence="1" type="ORF">MGU_08024</name>
</gene>
<name>A0A0B4HYA8_METGA</name>
<dbReference type="EMBL" id="AZNH01000038">
    <property type="protein sequence ID" value="KID84679.1"/>
    <property type="molecule type" value="Genomic_DNA"/>
</dbReference>
<accession>A0A0B4HYA8</accession>
<dbReference type="OrthoDB" id="4938420at2759"/>